<accession>A0A6M4GQ45</accession>
<dbReference type="Proteomes" id="UP000501534">
    <property type="component" value="Chromosome"/>
</dbReference>
<feature type="chain" id="PRO_5026737792" description="BON domain-containing protein" evidence="1">
    <location>
        <begin position="24"/>
        <end position="104"/>
    </location>
</feature>
<reference evidence="3 4" key="1">
    <citation type="submission" date="2020-04" db="EMBL/GenBank/DDBJ databases">
        <title>Usitatibacter rugosus gen. nov., sp. nov. and Usitatibacter palustris sp. nov., novel members of Usitatibacteraceae fam. nov. within the order Nitrosomonadales isolated from soil.</title>
        <authorList>
            <person name="Huber K.J."/>
            <person name="Neumann-Schaal M."/>
            <person name="Geppert A."/>
            <person name="Luckner M."/>
            <person name="Wanner G."/>
            <person name="Overmann J."/>
        </authorList>
    </citation>
    <scope>NUCLEOTIDE SEQUENCE [LARGE SCALE GENOMIC DNA]</scope>
    <source>
        <strain evidence="3 4">0125_3</strain>
    </source>
</reference>
<evidence type="ECO:0000259" key="2">
    <source>
        <dbReference type="PROSITE" id="PS50914"/>
    </source>
</evidence>
<dbReference type="KEGG" id="uru:DSM104443_00222"/>
<sequence>MKRILATCGIAAAALATHSTVFAQELGPAVLESPSDVRVQEDINNRLVVDHRMDGAMFTVSVHDGHVSVTGTLKDQAQEAEIYRVARHVDGVRDVFVFAEEDSQ</sequence>
<evidence type="ECO:0000256" key="1">
    <source>
        <dbReference type="SAM" id="SignalP"/>
    </source>
</evidence>
<dbReference type="RefSeq" id="WP_171088877.1">
    <property type="nucleotide sequence ID" value="NZ_CP053069.1"/>
</dbReference>
<name>A0A6M4GQ45_9PROT</name>
<dbReference type="AlphaFoldDB" id="A0A6M4GQ45"/>
<feature type="signal peptide" evidence="1">
    <location>
        <begin position="1"/>
        <end position="23"/>
    </location>
</feature>
<feature type="domain" description="BON" evidence="2">
    <location>
        <begin position="35"/>
        <end position="104"/>
    </location>
</feature>
<dbReference type="Gene3D" id="3.30.1340.30">
    <property type="match status" value="1"/>
</dbReference>
<evidence type="ECO:0000313" key="3">
    <source>
        <dbReference type="EMBL" id="QJR09186.1"/>
    </source>
</evidence>
<dbReference type="EMBL" id="CP053069">
    <property type="protein sequence ID" value="QJR09186.1"/>
    <property type="molecule type" value="Genomic_DNA"/>
</dbReference>
<proteinExistence type="predicted"/>
<organism evidence="3 4">
    <name type="scientific">Usitatibacter rugosus</name>
    <dbReference type="NCBI Taxonomy" id="2732067"/>
    <lineage>
        <taxon>Bacteria</taxon>
        <taxon>Pseudomonadati</taxon>
        <taxon>Pseudomonadota</taxon>
        <taxon>Betaproteobacteria</taxon>
        <taxon>Nitrosomonadales</taxon>
        <taxon>Usitatibacteraceae</taxon>
        <taxon>Usitatibacter</taxon>
    </lineage>
</organism>
<gene>
    <name evidence="3" type="ORF">DSM104443_00222</name>
</gene>
<protein>
    <recommendedName>
        <fullName evidence="2">BON domain-containing protein</fullName>
    </recommendedName>
</protein>
<keyword evidence="4" id="KW-1185">Reference proteome</keyword>
<dbReference type="PROSITE" id="PS50914">
    <property type="entry name" value="BON"/>
    <property type="match status" value="1"/>
</dbReference>
<evidence type="ECO:0000313" key="4">
    <source>
        <dbReference type="Proteomes" id="UP000501534"/>
    </source>
</evidence>
<dbReference type="InterPro" id="IPR007055">
    <property type="entry name" value="BON_dom"/>
</dbReference>
<keyword evidence="1" id="KW-0732">Signal</keyword>
<dbReference type="Pfam" id="PF04972">
    <property type="entry name" value="BON"/>
    <property type="match status" value="1"/>
</dbReference>